<reference evidence="1 4" key="2">
    <citation type="submission" date="2019-09" db="EMBL/GenBank/DDBJ databases">
        <title>Taxonomic organization of the family Brucellaceae based on a phylogenomic approach.</title>
        <authorList>
            <person name="Leclercq S."/>
            <person name="Cloeckaert A."/>
            <person name="Zygmunt M.S."/>
        </authorList>
    </citation>
    <scope>NUCLEOTIDE SEQUENCE [LARGE SCALE GENOMIC DNA]</scope>
    <source>
        <strain evidence="1 4">LUP23</strain>
    </source>
</reference>
<comment type="caution">
    <text evidence="2">The sequence shown here is derived from an EMBL/GenBank/DDBJ whole genome shotgun (WGS) entry which is preliminary data.</text>
</comment>
<evidence type="ECO:0000313" key="1">
    <source>
        <dbReference type="EMBL" id="KAB2706483.1"/>
    </source>
</evidence>
<evidence type="ECO:0000313" key="2">
    <source>
        <dbReference type="EMBL" id="OYR24684.1"/>
    </source>
</evidence>
<gene>
    <name evidence="2" type="ORF">CES86_4973</name>
    <name evidence="1" type="ORF">F9L03_02095</name>
</gene>
<evidence type="ECO:0000313" key="4">
    <source>
        <dbReference type="Proteomes" id="UP000435957"/>
    </source>
</evidence>
<proteinExistence type="predicted"/>
<accession>A0A256GC28</accession>
<dbReference type="EMBL" id="NNRN01000062">
    <property type="protein sequence ID" value="OYR24684.1"/>
    <property type="molecule type" value="Genomic_DNA"/>
</dbReference>
<evidence type="ECO:0000313" key="3">
    <source>
        <dbReference type="Proteomes" id="UP000216363"/>
    </source>
</evidence>
<keyword evidence="4" id="KW-1185">Reference proteome</keyword>
<sequence length="103" mass="11539">MSLRDLIKNASPELLKSSVQTGVFYEAMAEVMDAFNAVKKRLDALEEGGIRYRGVYQRAQPYSKGDVVTYNGSAWIALRSLKETEEPSTCDGWMLMVKKGRDA</sequence>
<dbReference type="RefSeq" id="WP_094515738.1">
    <property type="nucleotide sequence ID" value="NZ_JBHEEP010000001.1"/>
</dbReference>
<dbReference type="Proteomes" id="UP000435957">
    <property type="component" value="Unassembled WGS sequence"/>
</dbReference>
<dbReference type="EMBL" id="WBWF01000001">
    <property type="protein sequence ID" value="KAB2706483.1"/>
    <property type="molecule type" value="Genomic_DNA"/>
</dbReference>
<name>A0A256GC28_9HYPH</name>
<dbReference type="Proteomes" id="UP000216363">
    <property type="component" value="Unassembled WGS sequence"/>
</dbReference>
<dbReference type="Gene3D" id="2.10.10.20">
    <property type="entry name" value="Carbohydrate-binding module superfamily 5/12"/>
    <property type="match status" value="1"/>
</dbReference>
<reference evidence="2 3" key="1">
    <citation type="submission" date="2017-07" db="EMBL/GenBank/DDBJ databases">
        <title>Draft genome of Ochrobactrum lupini type strain LUP21.</title>
        <authorList>
            <person name="Krzyzanowska D.M."/>
            <person name="Jafra S."/>
        </authorList>
    </citation>
    <scope>NUCLEOTIDE SEQUENCE [LARGE SCALE GENOMIC DNA]</scope>
    <source>
        <strain evidence="2 3">LUP21</strain>
    </source>
</reference>
<organism evidence="2 3">
    <name type="scientific">Brucella lupini</name>
    <dbReference type="NCBI Taxonomy" id="255457"/>
    <lineage>
        <taxon>Bacteria</taxon>
        <taxon>Pseudomonadati</taxon>
        <taxon>Pseudomonadota</taxon>
        <taxon>Alphaproteobacteria</taxon>
        <taxon>Hyphomicrobiales</taxon>
        <taxon>Brucellaceae</taxon>
        <taxon>Brucella/Ochrobactrum group</taxon>
        <taxon>Brucella</taxon>
    </lineage>
</organism>
<dbReference type="AlphaFoldDB" id="A0A256GC28"/>
<protein>
    <submittedName>
        <fullName evidence="2">Carbohydrate binding domain protein</fullName>
    </submittedName>
</protein>